<feature type="transmembrane region" description="Helical" evidence="2">
    <location>
        <begin position="300"/>
        <end position="323"/>
    </location>
</feature>
<feature type="region of interest" description="Disordered" evidence="1">
    <location>
        <begin position="36"/>
        <end position="71"/>
    </location>
</feature>
<dbReference type="Proteomes" id="UP000005408">
    <property type="component" value="Unassembled WGS sequence"/>
</dbReference>
<feature type="transmembrane region" description="Helical" evidence="2">
    <location>
        <begin position="396"/>
        <end position="429"/>
    </location>
</feature>
<evidence type="ECO:0000313" key="3">
    <source>
        <dbReference type="EnsemblMetazoa" id="G18683.1:cds"/>
    </source>
</evidence>
<feature type="transmembrane region" description="Helical" evidence="2">
    <location>
        <begin position="166"/>
        <end position="189"/>
    </location>
</feature>
<feature type="transmembrane region" description="Helical" evidence="2">
    <location>
        <begin position="913"/>
        <end position="935"/>
    </location>
</feature>
<organism evidence="3 4">
    <name type="scientific">Magallana gigas</name>
    <name type="common">Pacific oyster</name>
    <name type="synonym">Crassostrea gigas</name>
    <dbReference type="NCBI Taxonomy" id="29159"/>
    <lineage>
        <taxon>Eukaryota</taxon>
        <taxon>Metazoa</taxon>
        <taxon>Spiralia</taxon>
        <taxon>Lophotrochozoa</taxon>
        <taxon>Mollusca</taxon>
        <taxon>Bivalvia</taxon>
        <taxon>Autobranchia</taxon>
        <taxon>Pteriomorphia</taxon>
        <taxon>Ostreida</taxon>
        <taxon>Ostreoidea</taxon>
        <taxon>Ostreidae</taxon>
        <taxon>Magallana</taxon>
    </lineage>
</organism>
<feature type="transmembrane region" description="Helical" evidence="2">
    <location>
        <begin position="335"/>
        <end position="359"/>
    </location>
</feature>
<dbReference type="PANTHER" id="PTHR35313:SF1">
    <property type="entry name" value="NO EXINE FORMATION 1"/>
    <property type="match status" value="1"/>
</dbReference>
<dbReference type="PANTHER" id="PTHR35313">
    <property type="entry name" value="NO EXINE FORMATION 1"/>
    <property type="match status" value="1"/>
</dbReference>
<keyword evidence="4" id="KW-1185">Reference proteome</keyword>
<keyword evidence="2" id="KW-1133">Transmembrane helix</keyword>
<feature type="transmembrane region" description="Helical" evidence="2">
    <location>
        <begin position="664"/>
        <end position="687"/>
    </location>
</feature>
<proteinExistence type="predicted"/>
<keyword evidence="2" id="KW-0812">Transmembrane</keyword>
<feature type="transmembrane region" description="Helical" evidence="2">
    <location>
        <begin position="435"/>
        <end position="457"/>
    </location>
</feature>
<feature type="transmembrane region" description="Helical" evidence="2">
    <location>
        <begin position="693"/>
        <end position="715"/>
    </location>
</feature>
<feature type="transmembrane region" description="Helical" evidence="2">
    <location>
        <begin position="141"/>
        <end position="160"/>
    </location>
</feature>
<dbReference type="EnsemblMetazoa" id="G18683.1">
    <property type="protein sequence ID" value="G18683.1:cds"/>
    <property type="gene ID" value="G18683"/>
</dbReference>
<keyword evidence="2" id="KW-0472">Membrane</keyword>
<feature type="compositionally biased region" description="Acidic residues" evidence="1">
    <location>
        <begin position="46"/>
        <end position="71"/>
    </location>
</feature>
<feature type="transmembrane region" description="Helical" evidence="2">
    <location>
        <begin position="639"/>
        <end position="657"/>
    </location>
</feature>
<feature type="transmembrane region" description="Helical" evidence="2">
    <location>
        <begin position="550"/>
        <end position="577"/>
    </location>
</feature>
<feature type="transmembrane region" description="Helical" evidence="2">
    <location>
        <begin position="371"/>
        <end position="389"/>
    </location>
</feature>
<feature type="transmembrane region" description="Helical" evidence="2">
    <location>
        <begin position="489"/>
        <end position="512"/>
    </location>
</feature>
<feature type="transmembrane region" description="Helical" evidence="2">
    <location>
        <begin position="98"/>
        <end position="129"/>
    </location>
</feature>
<feature type="transmembrane region" description="Helical" evidence="2">
    <location>
        <begin position="761"/>
        <end position="780"/>
    </location>
</feature>
<feature type="transmembrane region" description="Helical" evidence="2">
    <location>
        <begin position="518"/>
        <end position="538"/>
    </location>
</feature>
<name>A0A8W8JHY6_MAGGI</name>
<feature type="transmembrane region" description="Helical" evidence="2">
    <location>
        <begin position="201"/>
        <end position="226"/>
    </location>
</feature>
<feature type="transmembrane region" description="Helical" evidence="2">
    <location>
        <begin position="232"/>
        <end position="250"/>
    </location>
</feature>
<evidence type="ECO:0000256" key="2">
    <source>
        <dbReference type="SAM" id="Phobius"/>
    </source>
</evidence>
<protein>
    <submittedName>
        <fullName evidence="3">Uncharacterized protein</fullName>
    </submittedName>
</protein>
<accession>A0A8W8JHY6</accession>
<evidence type="ECO:0000313" key="4">
    <source>
        <dbReference type="Proteomes" id="UP000005408"/>
    </source>
</evidence>
<feature type="transmembrane region" description="Helical" evidence="2">
    <location>
        <begin position="727"/>
        <end position="749"/>
    </location>
</feature>
<feature type="transmembrane region" description="Helical" evidence="2">
    <location>
        <begin position="583"/>
        <end position="603"/>
    </location>
</feature>
<sequence length="968" mass="108009">MWIQSHWFHNGKTSITHKNTIMEGEVYHRTPYQANVDNLTPVDLGGSEETDEEEESEEEGGEEEMEEDEIEAPLSSIEMAQRMKKLVDPGPFKYNRKVFLAALPCFLIILAICGEPLLLLVSLGVILILVVDTGSKNQRTVMVFTFVFIPCHMTILYYTFPLVWVSIVNLLLMIMMNSFILLTGGWILLQMIIFRKQEPEVCVFLEQLLFSCYPALSACLTTWAIATFIPLKYVPFILLSVGFILFQVFVTPSSSSFKNNRKDHKDDVNILNNSIIAAMTAGFCLLPISLQIFIGVHERGFHGVVHLGFCFEAVFLLCLALFMSTLMNIRHVVEVIGFQYSIVVQLRSLCGGLAALLSYPMFLELGVTSHFLSWLPFAIGVYAVYGTLLSFKKLKVVSLVFFVLAVILSMMIFSLMIANSVLCLIVAHLSCHGSQAAFSFLVVMQTIVFIKCEVILFDSHLYSWPLSMVTGIAASYTLQRLQVARRLPVSLSCACMSAHVTKSVLVAMVIFTKEARELPYTSILTMFFLIFMMIKVLLLEVPIDIPKKQLTINVSLMCVSVLLNANPVLFILGSYLFKVQASAADAMGICFIICGMLIIATCILHLPNEVKMKQFGILGVVTGVIVILFQPDVSFTVNGIFQCSEVISIMCMIVIMYTDSVQSFPHIVIASVLVGITPGIRAALYLYPTDHVPITNLILFGSVSMCLVCALFSFSKSQHLGCKFEKNILAVCMLVVTLSVLSLIVDLVSKERKQPIMHLPSWKLFLAANLIICTCTKIVVSRTSEYIPLHEKDNREIPYLPLVGNITTITSFFFLCLLGPATGLLYDIWCCGSSVILMCLQKDMKTIYNLKDSNHTTPTKLTAVAVLVLSSVCRSDLWHSSSWTFVRSCLEIGLILGTTPIYYVLWGVLWKSTVLLPEPVVVFLLPLNVAMLLYGSSWTCWTLAFVGASSSIWLMSTQFKLIPYSEKK</sequence>
<feature type="transmembrane region" description="Helical" evidence="2">
    <location>
        <begin position="800"/>
        <end position="818"/>
    </location>
</feature>
<feature type="transmembrane region" description="Helical" evidence="2">
    <location>
        <begin position="615"/>
        <end position="633"/>
    </location>
</feature>
<reference evidence="3" key="1">
    <citation type="submission" date="2022-08" db="UniProtKB">
        <authorList>
            <consortium name="EnsemblMetazoa"/>
        </authorList>
    </citation>
    <scope>IDENTIFICATION</scope>
    <source>
        <strain evidence="3">05x7-T-G4-1.051#20</strain>
    </source>
</reference>
<feature type="transmembrane region" description="Helical" evidence="2">
    <location>
        <begin position="885"/>
        <end position="906"/>
    </location>
</feature>
<dbReference type="AlphaFoldDB" id="A0A8W8JHY6"/>
<evidence type="ECO:0000256" key="1">
    <source>
        <dbReference type="SAM" id="MobiDB-lite"/>
    </source>
</evidence>
<feature type="transmembrane region" description="Helical" evidence="2">
    <location>
        <begin position="270"/>
        <end position="294"/>
    </location>
</feature>